<dbReference type="EMBL" id="KQ416518">
    <property type="protein sequence ID" value="KOF96641.1"/>
    <property type="molecule type" value="Genomic_DNA"/>
</dbReference>
<dbReference type="AlphaFoldDB" id="A0A0L8I564"/>
<sequence length="84" mass="9116">MHIYTNAQVHSHTHTLFVAMCINVKASLHCNTSINCNNCTLTPADMQLHLSSKSVSHNDIFRTMAFIVGGPAMAMGIALPPHAK</sequence>
<proteinExistence type="predicted"/>
<accession>A0A0L8I564</accession>
<feature type="transmembrane region" description="Helical" evidence="1">
    <location>
        <begin position="60"/>
        <end position="79"/>
    </location>
</feature>
<keyword evidence="1" id="KW-0472">Membrane</keyword>
<evidence type="ECO:0000313" key="2">
    <source>
        <dbReference type="EMBL" id="KOF96641.1"/>
    </source>
</evidence>
<keyword evidence="1" id="KW-0812">Transmembrane</keyword>
<reference evidence="2" key="1">
    <citation type="submission" date="2015-07" db="EMBL/GenBank/DDBJ databases">
        <title>MeaNS - Measles Nucleotide Surveillance Program.</title>
        <authorList>
            <person name="Tran T."/>
            <person name="Druce J."/>
        </authorList>
    </citation>
    <scope>NUCLEOTIDE SEQUENCE</scope>
    <source>
        <strain evidence="2">UCB-OBI-ISO-001</strain>
        <tissue evidence="2">Gonad</tissue>
    </source>
</reference>
<organism evidence="2">
    <name type="scientific">Octopus bimaculoides</name>
    <name type="common">California two-spotted octopus</name>
    <dbReference type="NCBI Taxonomy" id="37653"/>
    <lineage>
        <taxon>Eukaryota</taxon>
        <taxon>Metazoa</taxon>
        <taxon>Spiralia</taxon>
        <taxon>Lophotrochozoa</taxon>
        <taxon>Mollusca</taxon>
        <taxon>Cephalopoda</taxon>
        <taxon>Coleoidea</taxon>
        <taxon>Octopodiformes</taxon>
        <taxon>Octopoda</taxon>
        <taxon>Incirrata</taxon>
        <taxon>Octopodidae</taxon>
        <taxon>Octopus</taxon>
    </lineage>
</organism>
<name>A0A0L8I564_OCTBM</name>
<keyword evidence="1" id="KW-1133">Transmembrane helix</keyword>
<gene>
    <name evidence="2" type="ORF">OCBIM_22034183mg</name>
</gene>
<evidence type="ECO:0000256" key="1">
    <source>
        <dbReference type="SAM" id="Phobius"/>
    </source>
</evidence>
<protein>
    <submittedName>
        <fullName evidence="2">Uncharacterized protein</fullName>
    </submittedName>
</protein>